<dbReference type="GO" id="GO:0009279">
    <property type="term" value="C:cell outer membrane"/>
    <property type="evidence" value="ECO:0007669"/>
    <property type="project" value="UniProtKB-SubCell"/>
</dbReference>
<dbReference type="GO" id="GO:0044718">
    <property type="term" value="P:siderophore transmembrane transport"/>
    <property type="evidence" value="ECO:0007669"/>
    <property type="project" value="TreeGrafter"/>
</dbReference>
<comment type="similarity">
    <text evidence="10 11">Belongs to the TonB-dependent receptor family.</text>
</comment>
<dbReference type="Pfam" id="PF00593">
    <property type="entry name" value="TonB_dep_Rec_b-barrel"/>
    <property type="match status" value="1"/>
</dbReference>
<evidence type="ECO:0000256" key="3">
    <source>
        <dbReference type="ARBA" id="ARBA00022452"/>
    </source>
</evidence>
<dbReference type="SUPFAM" id="SSF56935">
    <property type="entry name" value="Porins"/>
    <property type="match status" value="1"/>
</dbReference>
<accession>A0A3P5XPC4</accession>
<proteinExistence type="inferred from homology"/>
<keyword evidence="4 10" id="KW-0812">Transmembrane</keyword>
<evidence type="ECO:0000313" key="15">
    <source>
        <dbReference type="Proteomes" id="UP000277498"/>
    </source>
</evidence>
<evidence type="ECO:0000256" key="2">
    <source>
        <dbReference type="ARBA" id="ARBA00022448"/>
    </source>
</evidence>
<evidence type="ECO:0000256" key="10">
    <source>
        <dbReference type="PROSITE-ProRule" id="PRU01360"/>
    </source>
</evidence>
<protein>
    <submittedName>
        <fullName evidence="14">Vitamin B12 transporter BtuB</fullName>
    </submittedName>
</protein>
<evidence type="ECO:0000256" key="6">
    <source>
        <dbReference type="ARBA" id="ARBA00023077"/>
    </source>
</evidence>
<dbReference type="InterPro" id="IPR037066">
    <property type="entry name" value="Plug_dom_sf"/>
</dbReference>
<dbReference type="InterPro" id="IPR012910">
    <property type="entry name" value="Plug_dom"/>
</dbReference>
<dbReference type="Gene3D" id="2.170.130.10">
    <property type="entry name" value="TonB-dependent receptor, plug domain"/>
    <property type="match status" value="1"/>
</dbReference>
<evidence type="ECO:0000313" key="14">
    <source>
        <dbReference type="EMBL" id="VDC30625.1"/>
    </source>
</evidence>
<keyword evidence="2 10" id="KW-0813">Transport</keyword>
<dbReference type="InterPro" id="IPR000531">
    <property type="entry name" value="Beta-barrel_TonB"/>
</dbReference>
<feature type="domain" description="TonB-dependent receptor plug" evidence="13">
    <location>
        <begin position="52"/>
        <end position="154"/>
    </location>
</feature>
<dbReference type="Pfam" id="PF07715">
    <property type="entry name" value="Plug"/>
    <property type="match status" value="1"/>
</dbReference>
<name>A0A3P5XPC4_9RHOB</name>
<evidence type="ECO:0000256" key="5">
    <source>
        <dbReference type="ARBA" id="ARBA00022729"/>
    </source>
</evidence>
<evidence type="ECO:0000256" key="8">
    <source>
        <dbReference type="ARBA" id="ARBA00023170"/>
    </source>
</evidence>
<reference evidence="14 15" key="1">
    <citation type="submission" date="2018-11" db="EMBL/GenBank/DDBJ databases">
        <authorList>
            <person name="Criscuolo A."/>
        </authorList>
    </citation>
    <scope>NUCLEOTIDE SEQUENCE [LARGE SCALE GENOMIC DNA]</scope>
    <source>
        <strain evidence="14">ACIP111625</strain>
    </source>
</reference>
<dbReference type="GO" id="GO:0015344">
    <property type="term" value="F:siderophore uptake transmembrane transporter activity"/>
    <property type="evidence" value="ECO:0007669"/>
    <property type="project" value="TreeGrafter"/>
</dbReference>
<evidence type="ECO:0000259" key="12">
    <source>
        <dbReference type="Pfam" id="PF00593"/>
    </source>
</evidence>
<sequence>MRLPESLLHRLILAGMMIPDLSLTPLMAETTAKDTFFLGTIYLGQEQDGQGGTTAKVTGEEARKAGRSTLNDTLATLPGVSTINTSGGSRNEPMVFVRGFGRWHVPLSIDGIRIFLAYDNRLDYGRFLTPDLAEIQVQKSYVSVLNGPGGMGGAINLVTKKPTEVFEGEARIGIEGGQGDVSGRNGYLSFGTKQEKWYAQASWMKRKSDGFWLSGDFVPVPNEDGGLRDNADSSDDRVNLKFGLTPNATDEYVLSYTRQTGSKNAPYSTRQPMRGVTCGAPVCVGSTQRDWTWPEWDISSLALYTHTDLGGSYVKTKVYYNTFDNTLSAWDNPAHTTQLTDAPRIFDSVYDDHSVGASAEYGLTMAAHELKFAVHFRRDVHLGTDYPVPGLALNPKPTERNESETLSFAVEDSWQVSDQLRVIGGFSFNKSKVIEALRTLTPSGVSPSTPPAYSQVSYPQVSSEALDWQLAAIWAPDAGGEVHASVSSRTSFPTMFHRYSTRFGLMEPNPDLKAERAANVEIGYSGDIGPVRVEGALFYSRVTDLIQSVVYDASTSPATLQQQNVGKGVYKGVELAASWAMNDRLGLSANYTYIDAGIEDPAITGLRITDIPRHKVYLALDWQATDSLTVTPSVEIYGSRWSDPAAGQPGGASPAYAYTRMPGFALANFSASWQMSENATMDFGIRNIFDRDIQVVEGFPEPGRTFFLTSGIRF</sequence>
<evidence type="ECO:0000259" key="13">
    <source>
        <dbReference type="Pfam" id="PF07715"/>
    </source>
</evidence>
<dbReference type="PANTHER" id="PTHR30069:SF29">
    <property type="entry name" value="HEMOGLOBIN AND HEMOGLOBIN-HAPTOGLOBIN-BINDING PROTEIN 1-RELATED"/>
    <property type="match status" value="1"/>
</dbReference>
<dbReference type="InterPro" id="IPR036942">
    <property type="entry name" value="Beta-barrel_TonB_sf"/>
</dbReference>
<dbReference type="AlphaFoldDB" id="A0A3P5XPC4"/>
<evidence type="ECO:0000256" key="1">
    <source>
        <dbReference type="ARBA" id="ARBA00004571"/>
    </source>
</evidence>
<keyword evidence="5" id="KW-0732">Signal</keyword>
<dbReference type="RefSeq" id="WP_160144615.1">
    <property type="nucleotide sequence ID" value="NZ_UXAW01000081.1"/>
</dbReference>
<dbReference type="InterPro" id="IPR039426">
    <property type="entry name" value="TonB-dep_rcpt-like"/>
</dbReference>
<keyword evidence="8" id="KW-0675">Receptor</keyword>
<gene>
    <name evidence="14" type="primary">btuB_2</name>
    <name evidence="14" type="ORF">XINFAN_02608</name>
</gene>
<dbReference type="Gene3D" id="2.40.170.20">
    <property type="entry name" value="TonB-dependent receptor, beta-barrel domain"/>
    <property type="match status" value="1"/>
</dbReference>
<evidence type="ECO:0000256" key="9">
    <source>
        <dbReference type="ARBA" id="ARBA00023237"/>
    </source>
</evidence>
<dbReference type="EMBL" id="UXAW01000081">
    <property type="protein sequence ID" value="VDC30625.1"/>
    <property type="molecule type" value="Genomic_DNA"/>
</dbReference>
<dbReference type="PROSITE" id="PS52016">
    <property type="entry name" value="TONB_DEPENDENT_REC_3"/>
    <property type="match status" value="1"/>
</dbReference>
<dbReference type="Proteomes" id="UP000277498">
    <property type="component" value="Unassembled WGS sequence"/>
</dbReference>
<keyword evidence="3 10" id="KW-1134">Transmembrane beta strand</keyword>
<keyword evidence="9 10" id="KW-0998">Cell outer membrane</keyword>
<dbReference type="PANTHER" id="PTHR30069">
    <property type="entry name" value="TONB-DEPENDENT OUTER MEMBRANE RECEPTOR"/>
    <property type="match status" value="1"/>
</dbReference>
<evidence type="ECO:0000256" key="11">
    <source>
        <dbReference type="RuleBase" id="RU003357"/>
    </source>
</evidence>
<keyword evidence="15" id="KW-1185">Reference proteome</keyword>
<dbReference type="CDD" id="cd01347">
    <property type="entry name" value="ligand_gated_channel"/>
    <property type="match status" value="1"/>
</dbReference>
<evidence type="ECO:0000256" key="4">
    <source>
        <dbReference type="ARBA" id="ARBA00022692"/>
    </source>
</evidence>
<organism evidence="14 15">
    <name type="scientific">Pseudogemmobacter humi</name>
    <dbReference type="NCBI Taxonomy" id="2483812"/>
    <lineage>
        <taxon>Bacteria</taxon>
        <taxon>Pseudomonadati</taxon>
        <taxon>Pseudomonadota</taxon>
        <taxon>Alphaproteobacteria</taxon>
        <taxon>Rhodobacterales</taxon>
        <taxon>Paracoccaceae</taxon>
        <taxon>Pseudogemmobacter</taxon>
    </lineage>
</organism>
<evidence type="ECO:0000256" key="7">
    <source>
        <dbReference type="ARBA" id="ARBA00023136"/>
    </source>
</evidence>
<feature type="domain" description="TonB-dependent receptor-like beta-barrel" evidence="12">
    <location>
        <begin position="223"/>
        <end position="688"/>
    </location>
</feature>
<keyword evidence="6 11" id="KW-0798">TonB box</keyword>
<keyword evidence="7 10" id="KW-0472">Membrane</keyword>
<dbReference type="OrthoDB" id="9760333at2"/>
<comment type="subcellular location">
    <subcellularLocation>
        <location evidence="1 10">Cell outer membrane</location>
        <topology evidence="1 10">Multi-pass membrane protein</topology>
    </subcellularLocation>
</comment>